<keyword evidence="3 4" id="KW-0274">FAD</keyword>
<dbReference type="GO" id="GO:0009416">
    <property type="term" value="P:response to light stimulus"/>
    <property type="evidence" value="ECO:0007669"/>
    <property type="project" value="TreeGrafter"/>
</dbReference>
<evidence type="ECO:0000256" key="4">
    <source>
        <dbReference type="PIRSR" id="PIRSR602081-1"/>
    </source>
</evidence>
<dbReference type="GO" id="GO:0071949">
    <property type="term" value="F:FAD binding"/>
    <property type="evidence" value="ECO:0007669"/>
    <property type="project" value="TreeGrafter"/>
</dbReference>
<sequence length="480" mass="52751">MASETSAVIVWFRRDLRLSDHAALTAACADGRPVIPVFILDDLAAGLGAAAKWRLGRGLAALQAALEGRGCRLTLRRGPALAVLRQLIAETGAGAVHWTRAYDPAALARDSEVKSDLKARGVNARSFPGHLLFEPWTVETKTGGPYRVYSPMWRAVKDRGVPALLPPPGRIAVPASWPRSDALADWGLGAAMRRGAAVVAAHSSAGEAAALDRLDRFLGEGIGLYNIRRDLPGVAGTSGLSEYLALGEISPQRCWHGGLRARQEGAAGAETFLKELVWREFAYHLMYHSPQILSGNWRAEWDRFPWRTDPEHPHVLAWKQGRTGMPFVDAAMREMQVTGRMHNRGRMIVASYLTKHLMTHWRIGLDWFAKHLTDWDPASNAMGWQWAAGSGPDAAPYFRVFNPETQLAKFDPDLAYRRAWIAEGQRDPPRTALDYFRAIPAHWGLSPDDPYPAPVVSAEAGRRTALDAYAVRGGGAAQNR</sequence>
<feature type="binding site" evidence="4">
    <location>
        <begin position="237"/>
        <end position="241"/>
    </location>
    <ligand>
        <name>FAD</name>
        <dbReference type="ChEBI" id="CHEBI:57692"/>
    </ligand>
</feature>
<dbReference type="GO" id="GO:0003904">
    <property type="term" value="F:deoxyribodipyrimidine photo-lyase activity"/>
    <property type="evidence" value="ECO:0007669"/>
    <property type="project" value="TreeGrafter"/>
</dbReference>
<dbReference type="InterPro" id="IPR005101">
    <property type="entry name" value="Cryptochr/Photolyase_FAD-bd"/>
</dbReference>
<keyword evidence="2 4" id="KW-0285">Flavoprotein</keyword>
<dbReference type="Proteomes" id="UP000295301">
    <property type="component" value="Unassembled WGS sequence"/>
</dbReference>
<organism evidence="8 9">
    <name type="scientific">Antarcticimicrobium luteum</name>
    <dbReference type="NCBI Taxonomy" id="2547397"/>
    <lineage>
        <taxon>Bacteria</taxon>
        <taxon>Pseudomonadati</taxon>
        <taxon>Pseudomonadota</taxon>
        <taxon>Alphaproteobacteria</taxon>
        <taxon>Rhodobacterales</taxon>
        <taxon>Paracoccaceae</taxon>
        <taxon>Antarcticimicrobium</taxon>
    </lineage>
</organism>
<comment type="cofactor">
    <cofactor evidence="1">
        <name>(6R)-5,10-methylene-5,6,7,8-tetrahydrofolate</name>
        <dbReference type="ChEBI" id="CHEBI:15636"/>
    </cofactor>
</comment>
<dbReference type="EMBL" id="SMUV01000057">
    <property type="protein sequence ID" value="TDK50296.1"/>
    <property type="molecule type" value="Genomic_DNA"/>
</dbReference>
<reference evidence="8 9" key="1">
    <citation type="submission" date="2019-03" db="EMBL/GenBank/DDBJ databases">
        <title>Ruegeria lutea sp. nov., a novel strain, isolated from marine sediment, the Masan Bay, South Korea.</title>
        <authorList>
            <person name="Kim J."/>
            <person name="Kim D.-Y."/>
            <person name="Lee S.-S."/>
        </authorList>
    </citation>
    <scope>NUCLEOTIDE SEQUENCE [LARGE SCALE GENOMIC DNA]</scope>
    <source>
        <strain evidence="8 9">318-1</strain>
    </source>
</reference>
<evidence type="ECO:0000256" key="6">
    <source>
        <dbReference type="RuleBase" id="RU004182"/>
    </source>
</evidence>
<dbReference type="AlphaFoldDB" id="A0A4R5VD89"/>
<feature type="binding site" evidence="4">
    <location>
        <position position="225"/>
    </location>
    <ligand>
        <name>FAD</name>
        <dbReference type="ChEBI" id="CHEBI:57692"/>
    </ligand>
</feature>
<accession>A0A4R5VD89</accession>
<protein>
    <submittedName>
        <fullName evidence="8">Deoxyribodipyrimidine photo-lyase</fullName>
    </submittedName>
</protein>
<dbReference type="RefSeq" id="WP_133358949.1">
    <property type="nucleotide sequence ID" value="NZ_SMUV01000057.1"/>
</dbReference>
<dbReference type="SUPFAM" id="SSF52425">
    <property type="entry name" value="Cryptochrome/photolyase, N-terminal domain"/>
    <property type="match status" value="1"/>
</dbReference>
<keyword evidence="9" id="KW-1185">Reference proteome</keyword>
<dbReference type="InterPro" id="IPR006050">
    <property type="entry name" value="DNA_photolyase_N"/>
</dbReference>
<feature type="binding site" evidence="4">
    <location>
        <position position="272"/>
    </location>
    <ligand>
        <name>FAD</name>
        <dbReference type="ChEBI" id="CHEBI:57692"/>
    </ligand>
</feature>
<dbReference type="Pfam" id="PF03441">
    <property type="entry name" value="FAD_binding_7"/>
    <property type="match status" value="1"/>
</dbReference>
<proteinExistence type="inferred from homology"/>
<feature type="binding site" evidence="4">
    <location>
        <begin position="374"/>
        <end position="376"/>
    </location>
    <ligand>
        <name>FAD</name>
        <dbReference type="ChEBI" id="CHEBI:57692"/>
    </ligand>
</feature>
<name>A0A4R5VD89_9RHOB</name>
<dbReference type="Gene3D" id="1.25.40.80">
    <property type="match status" value="1"/>
</dbReference>
<dbReference type="SUPFAM" id="SSF48173">
    <property type="entry name" value="Cryptochrome/photolyase FAD-binding domain"/>
    <property type="match status" value="1"/>
</dbReference>
<dbReference type="InterPro" id="IPR036155">
    <property type="entry name" value="Crypto/Photolyase_N_sf"/>
</dbReference>
<comment type="cofactor">
    <cofactor evidence="4">
        <name>FAD</name>
        <dbReference type="ChEBI" id="CHEBI:57692"/>
    </cofactor>
    <text evidence="4">Binds 1 FAD per subunit.</text>
</comment>
<dbReference type="PROSITE" id="PS51645">
    <property type="entry name" value="PHR_CRY_ALPHA_BETA"/>
    <property type="match status" value="1"/>
</dbReference>
<evidence type="ECO:0000256" key="2">
    <source>
        <dbReference type="ARBA" id="ARBA00022630"/>
    </source>
</evidence>
<evidence type="ECO:0000259" key="7">
    <source>
        <dbReference type="PROSITE" id="PS51645"/>
    </source>
</evidence>
<dbReference type="Gene3D" id="1.10.579.10">
    <property type="entry name" value="DNA Cyclobutane Dipyrimidine Photolyase, subunit A, domain 3"/>
    <property type="match status" value="1"/>
</dbReference>
<gene>
    <name evidence="8" type="ORF">E1832_06615</name>
</gene>
<dbReference type="Pfam" id="PF00875">
    <property type="entry name" value="DNA_photolyase"/>
    <property type="match status" value="1"/>
</dbReference>
<comment type="similarity">
    <text evidence="6">Belongs to the DNA photolyase family.</text>
</comment>
<dbReference type="InterPro" id="IPR002081">
    <property type="entry name" value="Cryptochrome/DNA_photolyase_1"/>
</dbReference>
<evidence type="ECO:0000256" key="5">
    <source>
        <dbReference type="PIRSR" id="PIRSR602081-2"/>
    </source>
</evidence>
<dbReference type="Gene3D" id="3.40.50.620">
    <property type="entry name" value="HUPs"/>
    <property type="match status" value="1"/>
</dbReference>
<dbReference type="OrthoDB" id="9772484at2"/>
<dbReference type="PRINTS" id="PR00147">
    <property type="entry name" value="DNAPHOTLYASE"/>
</dbReference>
<keyword evidence="8" id="KW-0456">Lyase</keyword>
<dbReference type="PANTHER" id="PTHR11455">
    <property type="entry name" value="CRYPTOCHROME"/>
    <property type="match status" value="1"/>
</dbReference>
<evidence type="ECO:0000256" key="1">
    <source>
        <dbReference type="ARBA" id="ARBA00001932"/>
    </source>
</evidence>
<feature type="site" description="Electron transfer via tryptophanyl radical" evidence="5">
    <location>
        <position position="384"/>
    </location>
</feature>
<dbReference type="PANTHER" id="PTHR11455:SF9">
    <property type="entry name" value="CRYPTOCHROME CIRCADIAN CLOCK 5 ISOFORM X1"/>
    <property type="match status" value="1"/>
</dbReference>
<feature type="site" description="Electron transfer via tryptophanyl radical" evidence="5">
    <location>
        <position position="361"/>
    </location>
</feature>
<comment type="caution">
    <text evidence="8">The sequence shown here is derived from an EMBL/GenBank/DDBJ whole genome shotgun (WGS) entry which is preliminary data.</text>
</comment>
<dbReference type="GO" id="GO:0003677">
    <property type="term" value="F:DNA binding"/>
    <property type="evidence" value="ECO:0007669"/>
    <property type="project" value="TreeGrafter"/>
</dbReference>
<keyword evidence="6" id="KW-0157">Chromophore</keyword>
<evidence type="ECO:0000313" key="9">
    <source>
        <dbReference type="Proteomes" id="UP000295301"/>
    </source>
</evidence>
<dbReference type="InterPro" id="IPR014729">
    <property type="entry name" value="Rossmann-like_a/b/a_fold"/>
</dbReference>
<evidence type="ECO:0000256" key="3">
    <source>
        <dbReference type="ARBA" id="ARBA00022827"/>
    </source>
</evidence>
<feature type="domain" description="Photolyase/cryptochrome alpha/beta" evidence="7">
    <location>
        <begin position="6"/>
        <end position="132"/>
    </location>
</feature>
<feature type="site" description="Electron transfer via tryptophanyl radical" evidence="5">
    <location>
        <position position="306"/>
    </location>
</feature>
<evidence type="ECO:0000313" key="8">
    <source>
        <dbReference type="EMBL" id="TDK50296.1"/>
    </source>
</evidence>
<dbReference type="InterPro" id="IPR036134">
    <property type="entry name" value="Crypto/Photolyase_FAD-like_sf"/>
</dbReference>